<dbReference type="Gene3D" id="3.30.750.80">
    <property type="entry name" value="RNA methyltransferase domain (HRMD) like"/>
    <property type="match status" value="1"/>
</dbReference>
<dbReference type="SUPFAM" id="SSF53335">
    <property type="entry name" value="S-adenosyl-L-methionine-dependent methyltransferases"/>
    <property type="match status" value="2"/>
</dbReference>
<dbReference type="HAMAP" id="MF_01858">
    <property type="entry name" value="23SrRNA_methyltr_KL"/>
    <property type="match status" value="1"/>
</dbReference>
<comment type="function">
    <text evidence="6">Specifically methylates the guanine in position 2445 (m2G2445) and the guanine in position 2069 (m7G2069) of 23S rRNA.</text>
</comment>
<gene>
    <name evidence="6" type="primary">rlmL</name>
    <name evidence="9" type="ORF">SAMN05216212_1891</name>
</gene>
<dbReference type="InterPro" id="IPR019614">
    <property type="entry name" value="SAM-dep_methyl-trfase"/>
</dbReference>
<evidence type="ECO:0000256" key="2">
    <source>
        <dbReference type="ARBA" id="ARBA00022552"/>
    </source>
</evidence>
<dbReference type="PANTHER" id="PTHR47313">
    <property type="entry name" value="RIBOSOMAL RNA LARGE SUBUNIT METHYLTRANSFERASE K/L"/>
    <property type="match status" value="1"/>
</dbReference>
<dbReference type="PANTHER" id="PTHR47313:SF1">
    <property type="entry name" value="RIBOSOMAL RNA LARGE SUBUNIT METHYLTRANSFERASE K_L"/>
    <property type="match status" value="1"/>
</dbReference>
<dbReference type="NCBIfam" id="NF008748">
    <property type="entry name" value="PRK11783.1"/>
    <property type="match status" value="1"/>
</dbReference>
<dbReference type="GO" id="GO:0070043">
    <property type="term" value="F:rRNA (guanine-N7-)-methyltransferase activity"/>
    <property type="evidence" value="ECO:0007669"/>
    <property type="project" value="UniProtKB-UniRule"/>
</dbReference>
<dbReference type="Pfam" id="PF22020">
    <property type="entry name" value="RlmL_1st"/>
    <property type="match status" value="1"/>
</dbReference>
<evidence type="ECO:0000256" key="5">
    <source>
        <dbReference type="ARBA" id="ARBA00022691"/>
    </source>
</evidence>
<keyword evidence="7" id="KW-0694">RNA-binding</keyword>
<comment type="similarity">
    <text evidence="6">Belongs to the methyltransferase superfamily. RlmKL family.</text>
</comment>
<dbReference type="CDD" id="cd02440">
    <property type="entry name" value="AdoMet_MTases"/>
    <property type="match status" value="1"/>
</dbReference>
<organism evidence="9 10">
    <name type="scientific">Microbulbifer yueqingensis</name>
    <dbReference type="NCBI Taxonomy" id="658219"/>
    <lineage>
        <taxon>Bacteria</taxon>
        <taxon>Pseudomonadati</taxon>
        <taxon>Pseudomonadota</taxon>
        <taxon>Gammaproteobacteria</taxon>
        <taxon>Cellvibrionales</taxon>
        <taxon>Microbulbiferaceae</taxon>
        <taxon>Microbulbifer</taxon>
    </lineage>
</organism>
<comment type="catalytic activity">
    <reaction evidence="6">
        <text>guanosine(2069) in 23S rRNA + S-adenosyl-L-methionine = N(2)-methylguanosine(2069) in 23S rRNA + S-adenosyl-L-homocysteine + H(+)</text>
        <dbReference type="Rhea" id="RHEA:43772"/>
        <dbReference type="Rhea" id="RHEA-COMP:10688"/>
        <dbReference type="Rhea" id="RHEA-COMP:10689"/>
        <dbReference type="ChEBI" id="CHEBI:15378"/>
        <dbReference type="ChEBI" id="CHEBI:57856"/>
        <dbReference type="ChEBI" id="CHEBI:59789"/>
        <dbReference type="ChEBI" id="CHEBI:74269"/>
        <dbReference type="ChEBI" id="CHEBI:74481"/>
        <dbReference type="EC" id="2.1.1.264"/>
    </reaction>
</comment>
<dbReference type="InterPro" id="IPR054170">
    <property type="entry name" value="RlmL_1st"/>
</dbReference>
<dbReference type="GO" id="GO:0005737">
    <property type="term" value="C:cytoplasm"/>
    <property type="evidence" value="ECO:0007669"/>
    <property type="project" value="UniProtKB-SubCell"/>
</dbReference>
<evidence type="ECO:0000256" key="6">
    <source>
        <dbReference type="HAMAP-Rule" id="MF_01858"/>
    </source>
</evidence>
<dbReference type="PROSITE" id="PS51165">
    <property type="entry name" value="THUMP"/>
    <property type="match status" value="1"/>
</dbReference>
<dbReference type="Gene3D" id="3.40.50.150">
    <property type="entry name" value="Vaccinia Virus protein VP39"/>
    <property type="match status" value="2"/>
</dbReference>
<evidence type="ECO:0000313" key="10">
    <source>
        <dbReference type="Proteomes" id="UP000199305"/>
    </source>
</evidence>
<name>A0A1G9A8D8_9GAMM</name>
<dbReference type="EC" id="2.1.1.173" evidence="6"/>
<keyword evidence="5 6" id="KW-0949">S-adenosyl-L-methionine</keyword>
<dbReference type="InterPro" id="IPR053943">
    <property type="entry name" value="RlmKL-like_Mtase_CS"/>
</dbReference>
<evidence type="ECO:0000256" key="1">
    <source>
        <dbReference type="ARBA" id="ARBA00022490"/>
    </source>
</evidence>
<dbReference type="GO" id="GO:0003723">
    <property type="term" value="F:RNA binding"/>
    <property type="evidence" value="ECO:0007669"/>
    <property type="project" value="UniProtKB-UniRule"/>
</dbReference>
<comment type="subcellular location">
    <subcellularLocation>
        <location evidence="6">Cytoplasm</location>
    </subcellularLocation>
</comment>
<dbReference type="STRING" id="658219.SAMN05216212_1891"/>
<dbReference type="Proteomes" id="UP000199305">
    <property type="component" value="Unassembled WGS sequence"/>
</dbReference>
<proteinExistence type="inferred from homology"/>
<evidence type="ECO:0000256" key="7">
    <source>
        <dbReference type="PROSITE-ProRule" id="PRU00529"/>
    </source>
</evidence>
<evidence type="ECO:0000313" key="9">
    <source>
        <dbReference type="EMBL" id="SDK23558.1"/>
    </source>
</evidence>
<protein>
    <recommendedName>
        <fullName evidence="6">Ribosomal RNA large subunit methyltransferase K/L</fullName>
    </recommendedName>
    <domain>
        <recommendedName>
            <fullName evidence="6">23S rRNA m2G2445 methyltransferase</fullName>
            <ecNumber evidence="6">2.1.1.173</ecNumber>
        </recommendedName>
        <alternativeName>
            <fullName evidence="6">rRNA (guanine-N(2)-)-methyltransferase RlmL</fullName>
        </alternativeName>
    </domain>
    <domain>
        <recommendedName>
            <fullName evidence="6">23S rRNA m7G2069 methyltransferase</fullName>
            <ecNumber evidence="6">2.1.1.264</ecNumber>
        </recommendedName>
        <alternativeName>
            <fullName evidence="6">rRNA (guanine-N(7)-)-methyltransferase RlmK</fullName>
        </alternativeName>
    </domain>
</protein>
<keyword evidence="2 6" id="KW-0698">rRNA processing</keyword>
<dbReference type="Pfam" id="PF10672">
    <property type="entry name" value="Methyltrans_SAM"/>
    <property type="match status" value="1"/>
</dbReference>
<dbReference type="AlphaFoldDB" id="A0A1G9A8D8"/>
<dbReference type="PROSITE" id="PS00092">
    <property type="entry name" value="N6_MTASE"/>
    <property type="match status" value="1"/>
</dbReference>
<dbReference type="OrthoDB" id="9809404at2"/>
<dbReference type="Pfam" id="PF01170">
    <property type="entry name" value="UPF0020"/>
    <property type="match status" value="1"/>
</dbReference>
<dbReference type="InterPro" id="IPR029063">
    <property type="entry name" value="SAM-dependent_MTases_sf"/>
</dbReference>
<dbReference type="Gene3D" id="3.30.2130.30">
    <property type="match status" value="1"/>
</dbReference>
<dbReference type="SMART" id="SM00981">
    <property type="entry name" value="THUMP"/>
    <property type="match status" value="1"/>
</dbReference>
<dbReference type="EC" id="2.1.1.264" evidence="6"/>
<keyword evidence="3 6" id="KW-0489">Methyltransferase</keyword>
<dbReference type="RefSeq" id="WP_091512485.1">
    <property type="nucleotide sequence ID" value="NZ_FNFH01000003.1"/>
</dbReference>
<dbReference type="CDD" id="cd11715">
    <property type="entry name" value="THUMP_AdoMetMT"/>
    <property type="match status" value="1"/>
</dbReference>
<feature type="domain" description="THUMP" evidence="8">
    <location>
        <begin position="42"/>
        <end position="153"/>
    </location>
</feature>
<dbReference type="PIRSF" id="PIRSF037618">
    <property type="entry name" value="RNA_Mtase_bacteria_prd"/>
    <property type="match status" value="1"/>
</dbReference>
<dbReference type="EMBL" id="FNFH01000003">
    <property type="protein sequence ID" value="SDK23558.1"/>
    <property type="molecule type" value="Genomic_DNA"/>
</dbReference>
<evidence type="ECO:0000256" key="3">
    <source>
        <dbReference type="ARBA" id="ARBA00022603"/>
    </source>
</evidence>
<keyword evidence="1 6" id="KW-0963">Cytoplasm</keyword>
<evidence type="ECO:0000256" key="4">
    <source>
        <dbReference type="ARBA" id="ARBA00022679"/>
    </source>
</evidence>
<evidence type="ECO:0000259" key="8">
    <source>
        <dbReference type="PROSITE" id="PS51165"/>
    </source>
</evidence>
<comment type="catalytic activity">
    <reaction evidence="6">
        <text>guanosine(2445) in 23S rRNA + S-adenosyl-L-methionine = N(2)-methylguanosine(2445) in 23S rRNA + S-adenosyl-L-homocysteine + H(+)</text>
        <dbReference type="Rhea" id="RHEA:42740"/>
        <dbReference type="Rhea" id="RHEA-COMP:10215"/>
        <dbReference type="Rhea" id="RHEA-COMP:10216"/>
        <dbReference type="ChEBI" id="CHEBI:15378"/>
        <dbReference type="ChEBI" id="CHEBI:57856"/>
        <dbReference type="ChEBI" id="CHEBI:59789"/>
        <dbReference type="ChEBI" id="CHEBI:74269"/>
        <dbReference type="ChEBI" id="CHEBI:74481"/>
        <dbReference type="EC" id="2.1.1.173"/>
    </reaction>
</comment>
<keyword evidence="4 6" id="KW-0808">Transferase</keyword>
<dbReference type="GO" id="GO:0052915">
    <property type="term" value="F:23S rRNA (guanine(2445)-N(2))-methyltransferase activity"/>
    <property type="evidence" value="ECO:0007669"/>
    <property type="project" value="UniProtKB-UniRule"/>
</dbReference>
<dbReference type="InterPro" id="IPR000241">
    <property type="entry name" value="RlmKL-like_Mtase"/>
</dbReference>
<dbReference type="InterPro" id="IPR002052">
    <property type="entry name" value="DNA_methylase_N6_adenine_CS"/>
</dbReference>
<dbReference type="PROSITE" id="PS01261">
    <property type="entry name" value="UPF0020"/>
    <property type="match status" value="1"/>
</dbReference>
<dbReference type="InterPro" id="IPR004114">
    <property type="entry name" value="THUMP_dom"/>
</dbReference>
<dbReference type="InterPro" id="IPR017244">
    <property type="entry name" value="23SrRNA_methyltr_KL"/>
</dbReference>
<sequence length="721" mass="81393">MQFTATCPRGLEGLLAEELARLGAQDLREQPAAVHFSGELELAYRCCLWSRLANRILLQLVRARVNDAEALYRAVAGIPWEEHINPSGKLWLQFSGTNREIRNSQFGAQKAKDAVVDRLRDKTGDRPLVDRHQPDLTVALRLQRDQLDISIDLSGESLHRRGYRTHIGAAPLKENLAAALLMRCGWQEIADRGGALLDPMCGSGTILIEGAMMAADMAPGLLRGSFGFERWLGHQSDIWSRLREEALERRRRGLERDLPEIRGYDADAKVLFAAEANIARAGLERQVRVSCRAVKAFKVPSHRDVQPGLVLTNPPYGERLGEQEALRETYAELGRQLKQEFPGWLVGIFTGNPELGHSTGLKSHKQYKLYNGSIPSQLLLFEIHEGAPAGSQPPGARLSAEAEMVANRLRKNLRTTGKWATRNNIDCYRLYDADLPEYAAAIDVYRSLEGKTYAHVQEYRAPAQIPEEKARSRLRDLVRAVEQVLEIPQADISIKERRRHTHKGGGQYQRGAESGRSFWVNEEGAELEVNLWDYLDTGLFLDHRPVRRYLREFASGKRFLNLFCYTASATVQAALGGCAQSTSVDMSKTYQAWAARNFRRNGLDPYRHQLVEADCLEWLQAAQQNRRGGYDLIFLDPPSFSNSARMRGVLDIQRDHETLIRQCMVLLAPGGTLVFSNNLRSFKMGEGISGEFEVENLSGKMLDKDFQRNPRIHNVWKIRQS</sequence>
<reference evidence="10" key="1">
    <citation type="submission" date="2016-10" db="EMBL/GenBank/DDBJ databases">
        <authorList>
            <person name="Varghese N."/>
            <person name="Submissions S."/>
        </authorList>
    </citation>
    <scope>NUCLEOTIDE SEQUENCE [LARGE SCALE GENOMIC DNA]</scope>
    <source>
        <strain evidence="10">CGMCC 1.10658</strain>
    </source>
</reference>
<dbReference type="Pfam" id="PF02926">
    <property type="entry name" value="THUMP"/>
    <property type="match status" value="1"/>
</dbReference>
<accession>A0A1G9A8D8</accession>
<keyword evidence="10" id="KW-1185">Reference proteome</keyword>